<evidence type="ECO:0000256" key="1">
    <source>
        <dbReference type="ARBA" id="ARBA00022574"/>
    </source>
</evidence>
<sequence length="343" mass="37296">MSLAFSPDGTRIVTASLDGTARVWNIHSTAEPFVFRGHKGKVRSVAFAPDGSFIVSGGTDTMVRMWNPSTGEPLLDPLEGHTDEIKSVTVSRDGTSIASGSADKTICVWDIGAEIASTLRVITGHTGKVWSVAFSPDGTKLASCSSDGTVRLWNPRDGSPIGEPIKVYDENKIIASIAFSPGGDYIAWGSADSTIRMWDLSKGEYVGQPFEGHRDTVWSVAFAPGGTHIASGSYDGTIRIWNTQKRTPWADEDDDPYGDWVLERNGWIKRGKDLLLWVPHEIARSLLTPHCCSVISSCGSLHLDLKNVALGDQWQSCLAPQPAEQFNLHEYVSDLPCVCFILT</sequence>
<dbReference type="EMBL" id="CAJNJQ010006568">
    <property type="protein sequence ID" value="CAE7231751.1"/>
    <property type="molecule type" value="Genomic_DNA"/>
</dbReference>
<evidence type="ECO:0000313" key="4">
    <source>
        <dbReference type="EMBL" id="CAE7231751.1"/>
    </source>
</evidence>
<dbReference type="SMART" id="SM00320">
    <property type="entry name" value="WD40"/>
    <property type="match status" value="6"/>
</dbReference>
<dbReference type="PROSITE" id="PS50294">
    <property type="entry name" value="WD_REPEATS_REGION"/>
    <property type="match status" value="6"/>
</dbReference>
<feature type="repeat" description="WD" evidence="3">
    <location>
        <begin position="122"/>
        <end position="163"/>
    </location>
</feature>
<feature type="repeat" description="WD" evidence="3">
    <location>
        <begin position="78"/>
        <end position="111"/>
    </location>
</feature>
<dbReference type="Gene3D" id="2.130.10.10">
    <property type="entry name" value="YVTN repeat-like/Quinoprotein amine dehydrogenase"/>
    <property type="match status" value="3"/>
</dbReference>
<proteinExistence type="predicted"/>
<dbReference type="AlphaFoldDB" id="A0A8H3EBQ2"/>
<organism evidence="4 5">
    <name type="scientific">Rhizoctonia solani</name>
    <dbReference type="NCBI Taxonomy" id="456999"/>
    <lineage>
        <taxon>Eukaryota</taxon>
        <taxon>Fungi</taxon>
        <taxon>Dikarya</taxon>
        <taxon>Basidiomycota</taxon>
        <taxon>Agaricomycotina</taxon>
        <taxon>Agaricomycetes</taxon>
        <taxon>Cantharellales</taxon>
        <taxon>Ceratobasidiaceae</taxon>
        <taxon>Rhizoctonia</taxon>
    </lineage>
</organism>
<dbReference type="InterPro" id="IPR015943">
    <property type="entry name" value="WD40/YVTN_repeat-like_dom_sf"/>
</dbReference>
<dbReference type="Proteomes" id="UP000663827">
    <property type="component" value="Unassembled WGS sequence"/>
</dbReference>
<protein>
    <recommendedName>
        <fullName evidence="6">WD40 repeat-like protein</fullName>
    </recommendedName>
</protein>
<name>A0A8H3EBQ2_9AGAM</name>
<keyword evidence="2" id="KW-0677">Repeat</keyword>
<dbReference type="Pfam" id="PF00400">
    <property type="entry name" value="WD40"/>
    <property type="match status" value="6"/>
</dbReference>
<feature type="repeat" description="WD" evidence="3">
    <location>
        <begin position="210"/>
        <end position="242"/>
    </location>
</feature>
<reference evidence="4" key="1">
    <citation type="submission" date="2021-01" db="EMBL/GenBank/DDBJ databases">
        <authorList>
            <person name="Kaushik A."/>
        </authorList>
    </citation>
    <scope>NUCLEOTIDE SEQUENCE</scope>
    <source>
        <strain evidence="4">AG5</strain>
    </source>
</reference>
<evidence type="ECO:0000256" key="2">
    <source>
        <dbReference type="ARBA" id="ARBA00022737"/>
    </source>
</evidence>
<keyword evidence="1 3" id="KW-0853">WD repeat</keyword>
<dbReference type="SUPFAM" id="SSF50978">
    <property type="entry name" value="WD40 repeat-like"/>
    <property type="match status" value="1"/>
</dbReference>
<feature type="repeat" description="WD" evidence="3">
    <location>
        <begin position="1"/>
        <end position="34"/>
    </location>
</feature>
<evidence type="ECO:0008006" key="6">
    <source>
        <dbReference type="Google" id="ProtNLM"/>
    </source>
</evidence>
<dbReference type="PRINTS" id="PR00320">
    <property type="entry name" value="GPROTEINBRPT"/>
</dbReference>
<feature type="repeat" description="WD" evidence="3">
    <location>
        <begin position="35"/>
        <end position="76"/>
    </location>
</feature>
<evidence type="ECO:0000256" key="3">
    <source>
        <dbReference type="PROSITE-ProRule" id="PRU00221"/>
    </source>
</evidence>
<dbReference type="InterPro" id="IPR036322">
    <property type="entry name" value="WD40_repeat_dom_sf"/>
</dbReference>
<gene>
    <name evidence="4" type="ORF">RDB_LOCUS187875</name>
</gene>
<dbReference type="InterPro" id="IPR050349">
    <property type="entry name" value="WD_LIS1/nudF_dynein_reg"/>
</dbReference>
<dbReference type="InterPro" id="IPR019775">
    <property type="entry name" value="WD40_repeat_CS"/>
</dbReference>
<feature type="repeat" description="WD" evidence="3">
    <location>
        <begin position="167"/>
        <end position="208"/>
    </location>
</feature>
<dbReference type="PANTHER" id="PTHR44129">
    <property type="entry name" value="WD REPEAT-CONTAINING PROTEIN POP1"/>
    <property type="match status" value="1"/>
</dbReference>
<dbReference type="PROSITE" id="PS00678">
    <property type="entry name" value="WD_REPEATS_1"/>
    <property type="match status" value="2"/>
</dbReference>
<dbReference type="PROSITE" id="PS50082">
    <property type="entry name" value="WD_REPEATS_2"/>
    <property type="match status" value="6"/>
</dbReference>
<evidence type="ECO:0000313" key="5">
    <source>
        <dbReference type="Proteomes" id="UP000663827"/>
    </source>
</evidence>
<comment type="caution">
    <text evidence="4">The sequence shown here is derived from an EMBL/GenBank/DDBJ whole genome shotgun (WGS) entry which is preliminary data.</text>
</comment>
<dbReference type="InterPro" id="IPR001680">
    <property type="entry name" value="WD40_rpt"/>
</dbReference>
<dbReference type="InterPro" id="IPR020472">
    <property type="entry name" value="WD40_PAC1"/>
</dbReference>
<accession>A0A8H3EBQ2</accession>
<dbReference type="CDD" id="cd00200">
    <property type="entry name" value="WD40"/>
    <property type="match status" value="1"/>
</dbReference>